<evidence type="ECO:0000313" key="1">
    <source>
        <dbReference type="EMBL" id="RRT44946.1"/>
    </source>
</evidence>
<dbReference type="AlphaFoldDB" id="A0A426XZP3"/>
<dbReference type="EMBL" id="AMZH03016143">
    <property type="protein sequence ID" value="RRT44946.1"/>
    <property type="molecule type" value="Genomic_DNA"/>
</dbReference>
<name>A0A426XZP3_ENSVE</name>
<organism evidence="1 2">
    <name type="scientific">Ensete ventricosum</name>
    <name type="common">Abyssinian banana</name>
    <name type="synonym">Musa ensete</name>
    <dbReference type="NCBI Taxonomy" id="4639"/>
    <lineage>
        <taxon>Eukaryota</taxon>
        <taxon>Viridiplantae</taxon>
        <taxon>Streptophyta</taxon>
        <taxon>Embryophyta</taxon>
        <taxon>Tracheophyta</taxon>
        <taxon>Spermatophyta</taxon>
        <taxon>Magnoliopsida</taxon>
        <taxon>Liliopsida</taxon>
        <taxon>Zingiberales</taxon>
        <taxon>Musaceae</taxon>
        <taxon>Ensete</taxon>
    </lineage>
</organism>
<reference evidence="1 2" key="1">
    <citation type="journal article" date="2014" name="Agronomy (Basel)">
        <title>A Draft Genome Sequence for Ensete ventricosum, the Drought-Tolerant Tree Against Hunger.</title>
        <authorList>
            <person name="Harrison J."/>
            <person name="Moore K.A."/>
            <person name="Paszkiewicz K."/>
            <person name="Jones T."/>
            <person name="Grant M."/>
            <person name="Ambacheew D."/>
            <person name="Muzemil S."/>
            <person name="Studholme D.J."/>
        </authorList>
    </citation>
    <scope>NUCLEOTIDE SEQUENCE [LARGE SCALE GENOMIC DNA]</scope>
</reference>
<proteinExistence type="predicted"/>
<evidence type="ECO:0000313" key="2">
    <source>
        <dbReference type="Proteomes" id="UP000287651"/>
    </source>
</evidence>
<gene>
    <name evidence="1" type="ORF">B296_00037838</name>
</gene>
<dbReference type="Proteomes" id="UP000287651">
    <property type="component" value="Unassembled WGS sequence"/>
</dbReference>
<comment type="caution">
    <text evidence="1">The sequence shown here is derived from an EMBL/GenBank/DDBJ whole genome shotgun (WGS) entry which is preliminary data.</text>
</comment>
<protein>
    <submittedName>
        <fullName evidence="1">Uncharacterized protein</fullName>
    </submittedName>
</protein>
<accession>A0A426XZP3</accession>
<sequence>MNADPAPVSSSPGRWLFFPKRIKTQAEAEYKDRKRLLSREDAEEERKVCLSRRFTLPWRRKRCSREASERRVVIIQYNDDTYTDPRRHPFPGANPGGGEEEVARETADPVPAVSRIGGADDCGYNVQSNRRDIRFDMFRLSSYRGDFSRDPQADTSRLIGWDDVVVHMVLTLLR</sequence>